<dbReference type="InterPro" id="IPR006944">
    <property type="entry name" value="Phage/GTA_portal"/>
</dbReference>
<reference evidence="1 2" key="1">
    <citation type="journal article" date="2010" name="J. Bacteriol.">
        <title>Genome sequence of Fulvimarina pelagi HTCC2506T, a Mn(II)-oxidizing alphaproteobacterium possessing an aerobic anoxygenic photosynthetic gene cluster and Xanthorhodopsin.</title>
        <authorList>
            <person name="Kang I."/>
            <person name="Oh H.M."/>
            <person name="Lim S.I."/>
            <person name="Ferriera S."/>
            <person name="Giovannoni S.J."/>
            <person name="Cho J.C."/>
        </authorList>
    </citation>
    <scope>NUCLEOTIDE SEQUENCE [LARGE SCALE GENOMIC DNA]</scope>
    <source>
        <strain evidence="1 2">HTCC2506</strain>
    </source>
</reference>
<dbReference type="NCBIfam" id="TIGR01537">
    <property type="entry name" value="portal_HK97"/>
    <property type="match status" value="1"/>
</dbReference>
<sequence length="205" mass="22127">MPTAYKRVKTAAKLLPFDLARPAIRFCALQRPSGALVYQPADGSNLSVEQFDRLKAELESGYSGAGTAGRPMLLEGGLDWKAMALTPKDMDFMEARHGAARDIALAFGVPPMLLGIPGDLTYANYAEANRAFYRLTVLPLIQRMTGAIGAWLGGHLGDAEVKLGIDLDAVEGLSAEREALWARVSAADFLGRDEKRQAVGYGRDD</sequence>
<proteinExistence type="predicted"/>
<comment type="caution">
    <text evidence="1">The sequence shown here is derived from an EMBL/GenBank/DDBJ whole genome shotgun (WGS) entry which is preliminary data.</text>
</comment>
<dbReference type="eggNOG" id="COG4695">
    <property type="taxonomic scope" value="Bacteria"/>
</dbReference>
<dbReference type="EMBL" id="AATP01000009">
    <property type="protein sequence ID" value="EAU40135.1"/>
    <property type="molecule type" value="Genomic_DNA"/>
</dbReference>
<dbReference type="AlphaFoldDB" id="Q0FZ23"/>
<keyword evidence="2" id="KW-1185">Reference proteome</keyword>
<evidence type="ECO:0000313" key="1">
    <source>
        <dbReference type="EMBL" id="EAU40135.1"/>
    </source>
</evidence>
<name>Q0FZ23_9HYPH</name>
<gene>
    <name evidence="1" type="ORF">FP2506_11282</name>
</gene>
<dbReference type="Pfam" id="PF04860">
    <property type="entry name" value="Phage_portal"/>
    <property type="match status" value="1"/>
</dbReference>
<evidence type="ECO:0000313" key="2">
    <source>
        <dbReference type="Proteomes" id="UP000004310"/>
    </source>
</evidence>
<dbReference type="InterPro" id="IPR006427">
    <property type="entry name" value="Portal_HK97"/>
</dbReference>
<protein>
    <submittedName>
        <fullName evidence="1">Phage portal protein, HK97 family:Phage portal protein</fullName>
    </submittedName>
</protein>
<dbReference type="HOGENOM" id="CLU_1335901_0_0_5"/>
<accession>Q0FZ23</accession>
<dbReference type="Proteomes" id="UP000004310">
    <property type="component" value="Unassembled WGS sequence"/>
</dbReference>
<organism evidence="1 2">
    <name type="scientific">Fulvimarina pelagi HTCC2506</name>
    <dbReference type="NCBI Taxonomy" id="314231"/>
    <lineage>
        <taxon>Bacteria</taxon>
        <taxon>Pseudomonadati</taxon>
        <taxon>Pseudomonadota</taxon>
        <taxon>Alphaproteobacteria</taxon>
        <taxon>Hyphomicrobiales</taxon>
        <taxon>Aurantimonadaceae</taxon>
        <taxon>Fulvimarina</taxon>
    </lineage>
</organism>
<dbReference type="STRING" id="217511.GCA_001463845_00998"/>